<reference evidence="16" key="1">
    <citation type="journal article" date="2020" name="mSystems">
        <title>Genome- and Community-Level Interaction Insights into Carbon Utilization and Element Cycling Functions of Hydrothermarchaeota in Hydrothermal Sediment.</title>
        <authorList>
            <person name="Zhou Z."/>
            <person name="Liu Y."/>
            <person name="Xu W."/>
            <person name="Pan J."/>
            <person name="Luo Z.H."/>
            <person name="Li M."/>
        </authorList>
    </citation>
    <scope>NUCLEOTIDE SEQUENCE [LARGE SCALE GENOMIC DNA]</scope>
    <source>
        <strain evidence="16">HyVt-577</strain>
    </source>
</reference>
<evidence type="ECO:0000256" key="11">
    <source>
        <dbReference type="PIRSR" id="PIRSR036497-2"/>
    </source>
</evidence>
<keyword evidence="8 12" id="KW-0560">Oxidoreductase</keyword>
<evidence type="ECO:0000256" key="9">
    <source>
        <dbReference type="ARBA" id="ARBA00023167"/>
    </source>
</evidence>
<feature type="binding site" evidence="11">
    <location>
        <position position="212"/>
    </location>
    <ligand>
        <name>L-homoserine</name>
        <dbReference type="ChEBI" id="CHEBI:57476"/>
    </ligand>
</feature>
<evidence type="ECO:0000256" key="5">
    <source>
        <dbReference type="ARBA" id="ARBA00013376"/>
    </source>
</evidence>
<evidence type="ECO:0000256" key="12">
    <source>
        <dbReference type="RuleBase" id="RU000579"/>
    </source>
</evidence>
<dbReference type="Pfam" id="PF00742">
    <property type="entry name" value="Homoserine_dh"/>
    <property type="match status" value="1"/>
</dbReference>
<evidence type="ECO:0000256" key="2">
    <source>
        <dbReference type="ARBA" id="ARBA00005062"/>
    </source>
</evidence>
<dbReference type="NCBIfam" id="NF004976">
    <property type="entry name" value="PRK06349.1"/>
    <property type="match status" value="1"/>
</dbReference>
<evidence type="ECO:0000313" key="16">
    <source>
        <dbReference type="EMBL" id="HGY54229.1"/>
    </source>
</evidence>
<dbReference type="SUPFAM" id="SSF51735">
    <property type="entry name" value="NAD(P)-binding Rossmann-fold domains"/>
    <property type="match status" value="1"/>
</dbReference>
<dbReference type="PANTHER" id="PTHR43331:SF1">
    <property type="entry name" value="HOMOSERINE DEHYDROGENASE"/>
    <property type="match status" value="1"/>
</dbReference>
<keyword evidence="11 12" id="KW-0521">NADP</keyword>
<proteinExistence type="inferred from homology"/>
<dbReference type="InterPro" id="IPR036291">
    <property type="entry name" value="NAD(P)-bd_dom_sf"/>
</dbReference>
<keyword evidence="7 12" id="KW-0791">Threonine biosynthesis</keyword>
<feature type="binding site" evidence="11">
    <location>
        <begin position="9"/>
        <end position="14"/>
    </location>
    <ligand>
        <name>NADP(+)</name>
        <dbReference type="ChEBI" id="CHEBI:58349"/>
    </ligand>
</feature>
<dbReference type="EMBL" id="DRQG01000011">
    <property type="protein sequence ID" value="HGY54229.1"/>
    <property type="molecule type" value="Genomic_DNA"/>
</dbReference>
<evidence type="ECO:0000256" key="6">
    <source>
        <dbReference type="ARBA" id="ARBA00022605"/>
    </source>
</evidence>
<dbReference type="Gene3D" id="3.30.360.10">
    <property type="entry name" value="Dihydrodipicolinate Reductase, domain 2"/>
    <property type="match status" value="1"/>
</dbReference>
<dbReference type="GO" id="GO:0009088">
    <property type="term" value="P:threonine biosynthetic process"/>
    <property type="evidence" value="ECO:0007669"/>
    <property type="project" value="UniProtKB-UniPathway"/>
</dbReference>
<evidence type="ECO:0000256" key="8">
    <source>
        <dbReference type="ARBA" id="ARBA00023002"/>
    </source>
</evidence>
<dbReference type="Pfam" id="PF03447">
    <property type="entry name" value="NAD_binding_3"/>
    <property type="match status" value="1"/>
</dbReference>
<dbReference type="InterPro" id="IPR019811">
    <property type="entry name" value="HDH_CS"/>
</dbReference>
<evidence type="ECO:0000259" key="14">
    <source>
        <dbReference type="Pfam" id="PF00742"/>
    </source>
</evidence>
<evidence type="ECO:0000259" key="15">
    <source>
        <dbReference type="Pfam" id="PF03447"/>
    </source>
</evidence>
<dbReference type="NCBIfam" id="NF004912">
    <property type="entry name" value="PRK06270.1"/>
    <property type="match status" value="1"/>
</dbReference>
<evidence type="ECO:0000256" key="7">
    <source>
        <dbReference type="ARBA" id="ARBA00022697"/>
    </source>
</evidence>
<dbReference type="InterPro" id="IPR001342">
    <property type="entry name" value="HDH_cat"/>
</dbReference>
<evidence type="ECO:0000256" key="3">
    <source>
        <dbReference type="ARBA" id="ARBA00006753"/>
    </source>
</evidence>
<dbReference type="Gene3D" id="3.40.50.720">
    <property type="entry name" value="NAD(P)-binding Rossmann-like Domain"/>
    <property type="match status" value="1"/>
</dbReference>
<dbReference type="GO" id="GO:0050661">
    <property type="term" value="F:NADP binding"/>
    <property type="evidence" value="ECO:0007669"/>
    <property type="project" value="InterPro"/>
</dbReference>
<dbReference type="GO" id="GO:0004412">
    <property type="term" value="F:homoserine dehydrogenase activity"/>
    <property type="evidence" value="ECO:0007669"/>
    <property type="project" value="UniProtKB-EC"/>
</dbReference>
<evidence type="ECO:0000256" key="1">
    <source>
        <dbReference type="ARBA" id="ARBA00005056"/>
    </source>
</evidence>
<dbReference type="PIRSF" id="PIRSF036497">
    <property type="entry name" value="HDH_short"/>
    <property type="match status" value="1"/>
</dbReference>
<dbReference type="EC" id="1.1.1.3" evidence="4 12"/>
<sequence>MKQKLALIGFGTVGQGLCEILLSKKEYLKKMYDFEWEVVAVSDMLKGSVYAPDGLDVPALLDLVSNGKSLEEYTGDAQRGWDALTTIRQSNADIVCEMTYTDIKSGKPATDHCRAALESGKHVVTSNKGPAALFYNELADLAQKNNVRFLIEGTVMSGTPVLNLASNELAGNSITAVRGILNGTTNFILTNMEAGRSYEEVLKEAQELGYAEADPTADVEGFDALAKVTILANVVMGARLKPDDIPCKGITAITLDDIEQARQEGKRWKLIGEVKKEGGKVSASVAPMKVELSHPLAGVSGAVNAVTFSTDLMGDVTITGAGAGRIETGFSILTDILEIHKGSWELIKN</sequence>
<name>A0A7V4WTF7_CALAY</name>
<dbReference type="GO" id="GO:0009086">
    <property type="term" value="P:methionine biosynthetic process"/>
    <property type="evidence" value="ECO:0007669"/>
    <property type="project" value="UniProtKB-KW"/>
</dbReference>
<feature type="binding site" evidence="11">
    <location>
        <position position="128"/>
    </location>
    <ligand>
        <name>NADPH</name>
        <dbReference type="ChEBI" id="CHEBI:57783"/>
    </ligand>
</feature>
<gene>
    <name evidence="16" type="ORF">ENK44_00875</name>
</gene>
<evidence type="ECO:0000256" key="10">
    <source>
        <dbReference type="PIRSR" id="PIRSR036497-1"/>
    </source>
</evidence>
<dbReference type="UniPathway" id="UPA00051">
    <property type="reaction ID" value="UER00465"/>
</dbReference>
<evidence type="ECO:0000256" key="13">
    <source>
        <dbReference type="RuleBase" id="RU004171"/>
    </source>
</evidence>
<dbReference type="UniPathway" id="UPA00050">
    <property type="reaction ID" value="UER00063"/>
</dbReference>
<dbReference type="InterPro" id="IPR005106">
    <property type="entry name" value="Asp/hSer_DH_NAD-bd"/>
</dbReference>
<feature type="domain" description="Aspartate/homoserine dehydrogenase NAD-binding" evidence="15">
    <location>
        <begin position="9"/>
        <end position="152"/>
    </location>
</feature>
<feature type="domain" description="Homoserine dehydrogenase catalytic" evidence="14">
    <location>
        <begin position="160"/>
        <end position="337"/>
    </location>
</feature>
<organism evidence="16">
    <name type="scientific">Caldithrix abyssi</name>
    <dbReference type="NCBI Taxonomy" id="187145"/>
    <lineage>
        <taxon>Bacteria</taxon>
        <taxon>Pseudomonadati</taxon>
        <taxon>Calditrichota</taxon>
        <taxon>Calditrichia</taxon>
        <taxon>Calditrichales</taxon>
        <taxon>Calditrichaceae</taxon>
        <taxon>Caldithrix</taxon>
    </lineage>
</organism>
<feature type="active site" description="Proton donor" evidence="10">
    <location>
        <position position="227"/>
    </location>
</feature>
<evidence type="ECO:0000256" key="4">
    <source>
        <dbReference type="ARBA" id="ARBA00013213"/>
    </source>
</evidence>
<dbReference type="PROSITE" id="PS01042">
    <property type="entry name" value="HOMOSER_DHGENASE"/>
    <property type="match status" value="1"/>
</dbReference>
<comment type="pathway">
    <text evidence="1 12">Amino-acid biosynthesis; L-threonine biosynthesis; L-threonine from L-aspartate: step 3/5.</text>
</comment>
<accession>A0A7V4WTF7</accession>
<keyword evidence="9 12" id="KW-0486">Methionine biosynthesis</keyword>
<dbReference type="SUPFAM" id="SSF55347">
    <property type="entry name" value="Glyceraldehyde-3-phosphate dehydrogenase-like, C-terminal domain"/>
    <property type="match status" value="1"/>
</dbReference>
<keyword evidence="6 12" id="KW-0028">Amino-acid biosynthesis</keyword>
<comment type="pathway">
    <text evidence="2 12">Amino-acid biosynthesis; L-methionine biosynthesis via de novo pathway; L-homoserine from L-aspartate: step 3/3.</text>
</comment>
<dbReference type="Proteomes" id="UP000885779">
    <property type="component" value="Unassembled WGS sequence"/>
</dbReference>
<comment type="similarity">
    <text evidence="3 13">Belongs to the homoserine dehydrogenase family.</text>
</comment>
<dbReference type="FunFam" id="3.30.360.10:FF:000005">
    <property type="entry name" value="Homoserine dehydrogenase"/>
    <property type="match status" value="1"/>
</dbReference>
<comment type="catalytic activity">
    <reaction evidence="12">
        <text>L-homoserine + NADP(+) = L-aspartate 4-semialdehyde + NADPH + H(+)</text>
        <dbReference type="Rhea" id="RHEA:15761"/>
        <dbReference type="ChEBI" id="CHEBI:15378"/>
        <dbReference type="ChEBI" id="CHEBI:57476"/>
        <dbReference type="ChEBI" id="CHEBI:57783"/>
        <dbReference type="ChEBI" id="CHEBI:58349"/>
        <dbReference type="ChEBI" id="CHEBI:537519"/>
        <dbReference type="EC" id="1.1.1.3"/>
    </reaction>
</comment>
<dbReference type="AlphaFoldDB" id="A0A7V4WTF7"/>
<dbReference type="InterPro" id="IPR022697">
    <property type="entry name" value="HDH_short"/>
</dbReference>
<dbReference type="PANTHER" id="PTHR43331">
    <property type="entry name" value="HOMOSERINE DEHYDROGENASE"/>
    <property type="match status" value="1"/>
</dbReference>
<protein>
    <recommendedName>
        <fullName evidence="5 12">Homoserine dehydrogenase</fullName>
        <ecNumber evidence="4 12">1.1.1.3</ecNumber>
    </recommendedName>
</protein>
<comment type="caution">
    <text evidence="16">The sequence shown here is derived from an EMBL/GenBank/DDBJ whole genome shotgun (WGS) entry which is preliminary data.</text>
</comment>